<dbReference type="GO" id="GO:0061630">
    <property type="term" value="F:ubiquitin protein ligase activity"/>
    <property type="evidence" value="ECO:0007669"/>
    <property type="project" value="UniProtKB-EC"/>
</dbReference>
<feature type="domain" description="RING-type" evidence="11">
    <location>
        <begin position="56"/>
        <end position="95"/>
    </location>
</feature>
<evidence type="ECO:0000313" key="12">
    <source>
        <dbReference type="EMBL" id="KDR66930.1"/>
    </source>
</evidence>
<feature type="compositionally biased region" description="Basic and acidic residues" evidence="10">
    <location>
        <begin position="364"/>
        <end position="379"/>
    </location>
</feature>
<dbReference type="PANTHER" id="PTHR46077">
    <property type="entry name" value="E3 UBIQUITIN-PROTEIN LIGASE TOPORS"/>
    <property type="match status" value="1"/>
</dbReference>
<dbReference type="AlphaFoldDB" id="A0A067S7W0"/>
<dbReference type="Proteomes" id="UP000027222">
    <property type="component" value="Unassembled WGS sequence"/>
</dbReference>
<dbReference type="HOGENOM" id="CLU_489195_0_0_1"/>
<keyword evidence="3" id="KW-0808">Transferase</keyword>
<evidence type="ECO:0000256" key="5">
    <source>
        <dbReference type="ARBA" id="ARBA00022771"/>
    </source>
</evidence>
<evidence type="ECO:0000256" key="10">
    <source>
        <dbReference type="SAM" id="MobiDB-lite"/>
    </source>
</evidence>
<dbReference type="PROSITE" id="PS00518">
    <property type="entry name" value="ZF_RING_1"/>
    <property type="match status" value="1"/>
</dbReference>
<evidence type="ECO:0000256" key="2">
    <source>
        <dbReference type="ARBA" id="ARBA00012483"/>
    </source>
</evidence>
<reference evidence="13" key="1">
    <citation type="journal article" date="2014" name="Proc. Natl. Acad. Sci. U.S.A.">
        <title>Extensive sampling of basidiomycete genomes demonstrates inadequacy of the white-rot/brown-rot paradigm for wood decay fungi.</title>
        <authorList>
            <person name="Riley R."/>
            <person name="Salamov A.A."/>
            <person name="Brown D.W."/>
            <person name="Nagy L.G."/>
            <person name="Floudas D."/>
            <person name="Held B.W."/>
            <person name="Levasseur A."/>
            <person name="Lombard V."/>
            <person name="Morin E."/>
            <person name="Otillar R."/>
            <person name="Lindquist E.A."/>
            <person name="Sun H."/>
            <person name="LaButti K.M."/>
            <person name="Schmutz J."/>
            <person name="Jabbour D."/>
            <person name="Luo H."/>
            <person name="Baker S.E."/>
            <person name="Pisabarro A.G."/>
            <person name="Walton J.D."/>
            <person name="Blanchette R.A."/>
            <person name="Henrissat B."/>
            <person name="Martin F."/>
            <person name="Cullen D."/>
            <person name="Hibbett D.S."/>
            <person name="Grigoriev I.V."/>
        </authorList>
    </citation>
    <scope>NUCLEOTIDE SEQUENCE [LARGE SCALE GENOMIC DNA]</scope>
    <source>
        <strain evidence="13">CBS 339.88</strain>
    </source>
</reference>
<dbReference type="InterPro" id="IPR013083">
    <property type="entry name" value="Znf_RING/FYVE/PHD"/>
</dbReference>
<evidence type="ECO:0000259" key="11">
    <source>
        <dbReference type="PROSITE" id="PS50089"/>
    </source>
</evidence>
<keyword evidence="13" id="KW-1185">Reference proteome</keyword>
<feature type="region of interest" description="Disordered" evidence="10">
    <location>
        <begin position="415"/>
        <end position="514"/>
    </location>
</feature>
<dbReference type="SUPFAM" id="SSF57850">
    <property type="entry name" value="RING/U-box"/>
    <property type="match status" value="1"/>
</dbReference>
<feature type="region of interest" description="Disordered" evidence="10">
    <location>
        <begin position="301"/>
        <end position="379"/>
    </location>
</feature>
<evidence type="ECO:0000256" key="6">
    <source>
        <dbReference type="ARBA" id="ARBA00022833"/>
    </source>
</evidence>
<comment type="catalytic activity">
    <reaction evidence="1">
        <text>S-ubiquitinyl-[E2 ubiquitin-conjugating enzyme]-L-cysteine + [acceptor protein]-L-lysine = [E2 ubiquitin-conjugating enzyme]-L-cysteine + N(6)-ubiquitinyl-[acceptor protein]-L-lysine.</text>
        <dbReference type="EC" id="2.3.2.27"/>
    </reaction>
</comment>
<keyword evidence="7" id="KW-0805">Transcription regulation</keyword>
<gene>
    <name evidence="12" type="ORF">GALMADRAFT_232322</name>
</gene>
<dbReference type="EMBL" id="KL142419">
    <property type="protein sequence ID" value="KDR66930.1"/>
    <property type="molecule type" value="Genomic_DNA"/>
</dbReference>
<accession>A0A067S7W0</accession>
<dbReference type="EC" id="2.3.2.27" evidence="2"/>
<keyword evidence="8" id="KW-0804">Transcription</keyword>
<feature type="compositionally biased region" description="Low complexity" evidence="10">
    <location>
        <begin position="459"/>
        <end position="471"/>
    </location>
</feature>
<dbReference type="SMART" id="SM00184">
    <property type="entry name" value="RING"/>
    <property type="match status" value="1"/>
</dbReference>
<dbReference type="STRING" id="685588.A0A067S7W0"/>
<feature type="compositionally biased region" description="Low complexity" evidence="10">
    <location>
        <begin position="345"/>
        <end position="354"/>
    </location>
</feature>
<evidence type="ECO:0000256" key="3">
    <source>
        <dbReference type="ARBA" id="ARBA00022679"/>
    </source>
</evidence>
<keyword evidence="5 9" id="KW-0863">Zinc-finger</keyword>
<dbReference type="InterPro" id="IPR018957">
    <property type="entry name" value="Znf_C3HC4_RING-type"/>
</dbReference>
<dbReference type="InterPro" id="IPR001841">
    <property type="entry name" value="Znf_RING"/>
</dbReference>
<protein>
    <recommendedName>
        <fullName evidence="2">RING-type E3 ubiquitin transferase</fullName>
        <ecNumber evidence="2">2.3.2.27</ecNumber>
    </recommendedName>
</protein>
<dbReference type="Pfam" id="PF00097">
    <property type="entry name" value="zf-C3HC4"/>
    <property type="match status" value="1"/>
</dbReference>
<evidence type="ECO:0000256" key="4">
    <source>
        <dbReference type="ARBA" id="ARBA00022723"/>
    </source>
</evidence>
<feature type="compositionally biased region" description="Polar residues" evidence="10">
    <location>
        <begin position="418"/>
        <end position="432"/>
    </location>
</feature>
<dbReference type="PANTHER" id="PTHR46077:SF1">
    <property type="entry name" value="TOP1 BINDING ARGININE_SERINE RICH PROTEIN, E3 UBIQUITIN LIGASE"/>
    <property type="match status" value="1"/>
</dbReference>
<feature type="region of interest" description="Disordered" evidence="10">
    <location>
        <begin position="1"/>
        <end position="39"/>
    </location>
</feature>
<proteinExistence type="predicted"/>
<dbReference type="OrthoDB" id="21204at2759"/>
<evidence type="ECO:0000256" key="8">
    <source>
        <dbReference type="ARBA" id="ARBA00023163"/>
    </source>
</evidence>
<name>A0A067S7W0_GALM3</name>
<dbReference type="GO" id="GO:0008270">
    <property type="term" value="F:zinc ion binding"/>
    <property type="evidence" value="ECO:0007669"/>
    <property type="project" value="UniProtKB-KW"/>
</dbReference>
<dbReference type="GO" id="GO:0006513">
    <property type="term" value="P:protein monoubiquitination"/>
    <property type="evidence" value="ECO:0007669"/>
    <property type="project" value="TreeGrafter"/>
</dbReference>
<evidence type="ECO:0000256" key="9">
    <source>
        <dbReference type="PROSITE-ProRule" id="PRU00175"/>
    </source>
</evidence>
<dbReference type="InterPro" id="IPR017907">
    <property type="entry name" value="Znf_RING_CS"/>
</dbReference>
<sequence>MSPKSPRPPAKRIKLEDSTPDIADSQPVESAENDPDIADPGVTEEAVRAEDNENNCSICLHTIVDRTVIPKCSHDFCFECLLVWTEQSRRCPLCSQGIGEYLIHSIRSRYDYRKHYLPPLRTSPPPSRPAQSITLLQTTRQNARRRREREWGTRNNESEEFDKLERSIVKRRWIYQHDLYAKHVASNSFTKYRPYPTPTQFSSSQELISRTTTFLRRELQVWEGLDVEFLTSLILSLMKAIDIRSESAVKLISEFLDMDEPYAAGRRHVNAEHFAHEVYCYVRSPYRDLFVYDSIVQYDTPPGVTPPPDIARSRRWRPPSPPNAVVPSSPDHRRRPRSRSRSSERSGSWSPSGRQYLSSRNRARFQESEGSNRGEVENSYHRTKDILQNNGHQPRSKQSQENILLDKESLACEADSQIAESSKTPITSSSFTKNDRHMSIDTEDLSGKGKRKAYGMEITNTTPNPAGTTANVRQSETDLAPPGENNLRKRLQDDSGMQPISGRPLGSRVERAPRHKSLLDSVKAHLSGNAVPSSTTLAKGTMLQGSHYSMSSATRRI</sequence>
<evidence type="ECO:0000313" key="13">
    <source>
        <dbReference type="Proteomes" id="UP000027222"/>
    </source>
</evidence>
<keyword evidence="6" id="KW-0862">Zinc</keyword>
<dbReference type="GO" id="GO:0000209">
    <property type="term" value="P:protein polyubiquitination"/>
    <property type="evidence" value="ECO:0007669"/>
    <property type="project" value="TreeGrafter"/>
</dbReference>
<evidence type="ECO:0000256" key="7">
    <source>
        <dbReference type="ARBA" id="ARBA00023015"/>
    </source>
</evidence>
<dbReference type="Gene3D" id="3.30.40.10">
    <property type="entry name" value="Zinc/RING finger domain, C3HC4 (zinc finger)"/>
    <property type="match status" value="1"/>
</dbReference>
<organism evidence="12 13">
    <name type="scientific">Galerina marginata (strain CBS 339.88)</name>
    <dbReference type="NCBI Taxonomy" id="685588"/>
    <lineage>
        <taxon>Eukaryota</taxon>
        <taxon>Fungi</taxon>
        <taxon>Dikarya</taxon>
        <taxon>Basidiomycota</taxon>
        <taxon>Agaricomycotina</taxon>
        <taxon>Agaricomycetes</taxon>
        <taxon>Agaricomycetidae</taxon>
        <taxon>Agaricales</taxon>
        <taxon>Agaricineae</taxon>
        <taxon>Strophariaceae</taxon>
        <taxon>Galerina</taxon>
    </lineage>
</organism>
<keyword evidence="4" id="KW-0479">Metal-binding</keyword>
<dbReference type="PROSITE" id="PS50089">
    <property type="entry name" value="ZF_RING_2"/>
    <property type="match status" value="1"/>
</dbReference>
<evidence type="ECO:0000256" key="1">
    <source>
        <dbReference type="ARBA" id="ARBA00000900"/>
    </source>
</evidence>